<dbReference type="Pfam" id="PF00176">
    <property type="entry name" value="SNF2-rel_dom"/>
    <property type="match status" value="1"/>
</dbReference>
<organism evidence="4 5">
    <name type="scientific">Filimonas effusa</name>
    <dbReference type="NCBI Taxonomy" id="2508721"/>
    <lineage>
        <taxon>Bacteria</taxon>
        <taxon>Pseudomonadati</taxon>
        <taxon>Bacteroidota</taxon>
        <taxon>Chitinophagia</taxon>
        <taxon>Chitinophagales</taxon>
        <taxon>Chitinophagaceae</taxon>
        <taxon>Filimonas</taxon>
    </lineage>
</organism>
<dbReference type="EMBL" id="SDHZ01000001">
    <property type="protein sequence ID" value="RXK86667.1"/>
    <property type="molecule type" value="Genomic_DNA"/>
</dbReference>
<gene>
    <name evidence="4" type="ORF">ESB13_07640</name>
</gene>
<dbReference type="InterPro" id="IPR000330">
    <property type="entry name" value="SNF2_N"/>
</dbReference>
<protein>
    <submittedName>
        <fullName evidence="4">DEAD/DEAH box helicase</fullName>
    </submittedName>
</protein>
<dbReference type="SMART" id="SM00487">
    <property type="entry name" value="DEXDc"/>
    <property type="match status" value="1"/>
</dbReference>
<keyword evidence="4" id="KW-0347">Helicase</keyword>
<dbReference type="InterPro" id="IPR027417">
    <property type="entry name" value="P-loop_NTPase"/>
</dbReference>
<dbReference type="InterPro" id="IPR049730">
    <property type="entry name" value="SNF2/RAD54-like_C"/>
</dbReference>
<keyword evidence="4" id="KW-0067">ATP-binding</keyword>
<dbReference type="InterPro" id="IPR014001">
    <property type="entry name" value="Helicase_ATP-bd"/>
</dbReference>
<dbReference type="GO" id="GO:0005524">
    <property type="term" value="F:ATP binding"/>
    <property type="evidence" value="ECO:0007669"/>
    <property type="project" value="InterPro"/>
</dbReference>
<dbReference type="GO" id="GO:0016787">
    <property type="term" value="F:hydrolase activity"/>
    <property type="evidence" value="ECO:0007669"/>
    <property type="project" value="UniProtKB-KW"/>
</dbReference>
<reference evidence="4 5" key="1">
    <citation type="submission" date="2019-01" db="EMBL/GenBank/DDBJ databases">
        <title>Filimonas sp. strain TTM-71.</title>
        <authorList>
            <person name="Chen W.-M."/>
        </authorList>
    </citation>
    <scope>NUCLEOTIDE SEQUENCE [LARGE SCALE GENOMIC DNA]</scope>
    <source>
        <strain evidence="4 5">TTM-71</strain>
    </source>
</reference>
<sequence length="958" mass="109995">MAVSQNDHKTVLLLSPHRMLTDHQVVESLHIIKEKGKTDYIACKPDLQEIKDYYSHLSKPAKEALVCFTREGVRDSKAAIRIKFDKLPAGNTEPYEVFFQKAITRRLCELFEPLKSQAAQVKWYHKIQTENGNLQSAPCSFSPLRPMLQFEVTENEENELLLRSFVFMNGSRLPLDHFNRHQFLVETGGEYFLLTYTDYQTLEWLKLMPQKASVNGRAAFEENVLTRLQDNYTVKRNLLQTGEKVEIIPRNRVVLSEIHPSYLVFTPQWLYDDFTADGPWTAAMSVTINGQTRQVLRNKAAETAFIQLLESMHESFARQRNGYYYISFDEARKKQWFLKVYHRLLELDVEVAGMDMLQHFRYSSFKVATTSTITNKENNTVTVQLSVRFGKEEIALSELQKLLYAGQHMVLLKDTSLGVLDDEWLQQYSMLLKHGKVVKNTVTVSRWLAFSEQHVPEDRQVLKPVIDAGWWQQWERWQQSPAPVYPLPQGINATLRPYQQKGYEWLALLAAAGAGACLADDMGLGKTLQTICFLAWQTQHKPHARHLIICPSSLLFNWQQELKKFAPHLRSAVHYGPGRQLQHIRQKNIQVLITSYGTVRADIDALQEQAFDVVALDESHHIKNPSAQITRAVNQLQAGFGLALSGTPVMNNTFDLYAQMSFLLPGMFGNREFFKREYADAIDRLQDEVKIKALHKLTSPFLLRRTKQQVASDLPPKTEMVLWCTMKPEQKALYDEIRESIKSSVFLEIEKDGLGKSTMALLQGMLRLRQLCNSPLLLPEDQQHNCTESIKTSLLIEELTNNLKDHKVLVFSQFASMLNLLADAFREEGITYYHFDGQTPPAQRAEMANNFQQPDNKVNVFLISLKAGNAGLNLTAADYVFLFDPWWNTAVQQQAIDRAHRIGQTKNVFAYKMICKDTIEERIIQLQQKKQQLAGALVIEDEGFVKSLTEEDVSFLFS</sequence>
<dbReference type="OrthoDB" id="9760715at2"/>
<evidence type="ECO:0000256" key="1">
    <source>
        <dbReference type="ARBA" id="ARBA00022801"/>
    </source>
</evidence>
<dbReference type="InterPro" id="IPR038718">
    <property type="entry name" value="SNF2-like_sf"/>
</dbReference>
<evidence type="ECO:0000313" key="5">
    <source>
        <dbReference type="Proteomes" id="UP000290545"/>
    </source>
</evidence>
<comment type="caution">
    <text evidence="4">The sequence shown here is derived from an EMBL/GenBank/DDBJ whole genome shotgun (WGS) entry which is preliminary data.</text>
</comment>
<dbReference type="PROSITE" id="PS51194">
    <property type="entry name" value="HELICASE_CTER"/>
    <property type="match status" value="1"/>
</dbReference>
<feature type="domain" description="Helicase C-terminal" evidence="3">
    <location>
        <begin position="795"/>
        <end position="952"/>
    </location>
</feature>
<dbReference type="SUPFAM" id="SSF52540">
    <property type="entry name" value="P-loop containing nucleoside triphosphate hydrolases"/>
    <property type="match status" value="2"/>
</dbReference>
<dbReference type="PROSITE" id="PS51192">
    <property type="entry name" value="HELICASE_ATP_BIND_1"/>
    <property type="match status" value="1"/>
</dbReference>
<dbReference type="CDD" id="cd18793">
    <property type="entry name" value="SF2_C_SNF"/>
    <property type="match status" value="1"/>
</dbReference>
<feature type="domain" description="Helicase ATP-binding" evidence="2">
    <location>
        <begin position="507"/>
        <end position="666"/>
    </location>
</feature>
<evidence type="ECO:0000313" key="4">
    <source>
        <dbReference type="EMBL" id="RXK86667.1"/>
    </source>
</evidence>
<accession>A0A4Q1DB67</accession>
<proteinExistence type="predicted"/>
<evidence type="ECO:0000259" key="3">
    <source>
        <dbReference type="PROSITE" id="PS51194"/>
    </source>
</evidence>
<dbReference type="PANTHER" id="PTHR10799">
    <property type="entry name" value="SNF2/RAD54 HELICASE FAMILY"/>
    <property type="match status" value="1"/>
</dbReference>
<dbReference type="InterPro" id="IPR001650">
    <property type="entry name" value="Helicase_C-like"/>
</dbReference>
<name>A0A4Q1DB67_9BACT</name>
<dbReference type="Pfam" id="PF00271">
    <property type="entry name" value="Helicase_C"/>
    <property type="match status" value="1"/>
</dbReference>
<dbReference type="AlphaFoldDB" id="A0A4Q1DB67"/>
<dbReference type="SMART" id="SM00490">
    <property type="entry name" value="HELICc"/>
    <property type="match status" value="1"/>
</dbReference>
<dbReference type="Proteomes" id="UP000290545">
    <property type="component" value="Unassembled WGS sequence"/>
</dbReference>
<keyword evidence="5" id="KW-1185">Reference proteome</keyword>
<keyword evidence="1" id="KW-0378">Hydrolase</keyword>
<dbReference type="Gene3D" id="3.40.50.300">
    <property type="entry name" value="P-loop containing nucleotide triphosphate hydrolases"/>
    <property type="match status" value="1"/>
</dbReference>
<dbReference type="Gene3D" id="3.40.50.10810">
    <property type="entry name" value="Tandem AAA-ATPase domain"/>
    <property type="match status" value="1"/>
</dbReference>
<dbReference type="RefSeq" id="WP_129002414.1">
    <property type="nucleotide sequence ID" value="NZ_SDHZ01000001.1"/>
</dbReference>
<dbReference type="GO" id="GO:0004386">
    <property type="term" value="F:helicase activity"/>
    <property type="evidence" value="ECO:0007669"/>
    <property type="project" value="UniProtKB-KW"/>
</dbReference>
<evidence type="ECO:0000259" key="2">
    <source>
        <dbReference type="PROSITE" id="PS51192"/>
    </source>
</evidence>
<keyword evidence="4" id="KW-0547">Nucleotide-binding</keyword>